<gene>
    <name evidence="2" type="ORF">LCMiAC02_02540</name>
</gene>
<keyword evidence="1" id="KW-1133">Transmembrane helix</keyword>
<accession>A0A481Z1R1</accession>
<evidence type="ECO:0000313" key="2">
    <source>
        <dbReference type="EMBL" id="QBK89160.1"/>
    </source>
</evidence>
<protein>
    <submittedName>
        <fullName evidence="2">Uncharacterized protein</fullName>
    </submittedName>
</protein>
<keyword evidence="1" id="KW-0472">Membrane</keyword>
<reference evidence="2" key="1">
    <citation type="journal article" date="2019" name="MBio">
        <title>Virus Genomes from Deep Sea Sediments Expand the Ocean Megavirome and Support Independent Origins of Viral Gigantism.</title>
        <authorList>
            <person name="Backstrom D."/>
            <person name="Yutin N."/>
            <person name="Jorgensen S.L."/>
            <person name="Dharamshi J."/>
            <person name="Homa F."/>
            <person name="Zaremba-Niedwiedzka K."/>
            <person name="Spang A."/>
            <person name="Wolf Y.I."/>
            <person name="Koonin E.V."/>
            <person name="Ettema T.J."/>
        </authorList>
    </citation>
    <scope>NUCLEOTIDE SEQUENCE</scope>
</reference>
<name>A0A481Z1R1_9VIRU</name>
<dbReference type="EMBL" id="MK500408">
    <property type="protein sequence ID" value="QBK89160.1"/>
    <property type="molecule type" value="Genomic_DNA"/>
</dbReference>
<proteinExistence type="predicted"/>
<keyword evidence="1" id="KW-0812">Transmembrane</keyword>
<organism evidence="2">
    <name type="scientific">Mimivirus LCMiAC02</name>
    <dbReference type="NCBI Taxonomy" id="2506609"/>
    <lineage>
        <taxon>Viruses</taxon>
        <taxon>Varidnaviria</taxon>
        <taxon>Bamfordvirae</taxon>
        <taxon>Nucleocytoviricota</taxon>
        <taxon>Megaviricetes</taxon>
        <taxon>Imitervirales</taxon>
        <taxon>Mimiviridae</taxon>
        <taxon>Klosneuvirinae</taxon>
    </lineage>
</organism>
<evidence type="ECO:0000256" key="1">
    <source>
        <dbReference type="SAM" id="Phobius"/>
    </source>
</evidence>
<sequence length="185" mass="21458">MNNEKILQIIIIAVVGMWILNNVIFKKRRKIVVRHVLPRAIKQLPRSARASEMKIPITYKHRNAMDDHTQTGIVHNYNGPINPLLQHGQFEKQFMPYNEVLLEMKQQGYGTDNIGMSVSEKPGYYLSLNGEYSQSGVSYEHVDNLIRKSKLHDLKHQHNYNIPCSPHTHIGKARVRLNWVRAVKN</sequence>
<feature type="transmembrane region" description="Helical" evidence="1">
    <location>
        <begin position="6"/>
        <end position="25"/>
    </location>
</feature>